<dbReference type="InterPro" id="IPR001849">
    <property type="entry name" value="PH_domain"/>
</dbReference>
<dbReference type="AlphaFoldDB" id="A0A6A6F571"/>
<evidence type="ECO:0000259" key="4">
    <source>
        <dbReference type="PROSITE" id="PS50003"/>
    </source>
</evidence>
<dbReference type="Gene3D" id="1.20.1270.60">
    <property type="entry name" value="Arfaptin homology (AH) domain/BAR domain"/>
    <property type="match status" value="1"/>
</dbReference>
<feature type="compositionally biased region" description="Polar residues" evidence="3">
    <location>
        <begin position="688"/>
        <end position="699"/>
    </location>
</feature>
<feature type="region of interest" description="Disordered" evidence="3">
    <location>
        <begin position="682"/>
        <end position="740"/>
    </location>
</feature>
<dbReference type="InterPro" id="IPR011993">
    <property type="entry name" value="PH-like_dom_sf"/>
</dbReference>
<dbReference type="Proteomes" id="UP000799539">
    <property type="component" value="Unassembled WGS sequence"/>
</dbReference>
<dbReference type="InterPro" id="IPR046869">
    <property type="entry name" value="SLM1/RGC1-like_PH"/>
</dbReference>
<feature type="compositionally biased region" description="Polar residues" evidence="3">
    <location>
        <begin position="1"/>
        <end position="12"/>
    </location>
</feature>
<feature type="compositionally biased region" description="Polar residues" evidence="3">
    <location>
        <begin position="235"/>
        <end position="249"/>
    </location>
</feature>
<gene>
    <name evidence="5" type="ORF">CERZMDRAFT_118819</name>
</gene>
<reference evidence="5" key="1">
    <citation type="journal article" date="2020" name="Stud. Mycol.">
        <title>101 Dothideomycetes genomes: a test case for predicting lifestyles and emergence of pathogens.</title>
        <authorList>
            <person name="Haridas S."/>
            <person name="Albert R."/>
            <person name="Binder M."/>
            <person name="Bloem J."/>
            <person name="Labutti K."/>
            <person name="Salamov A."/>
            <person name="Andreopoulos B."/>
            <person name="Baker S."/>
            <person name="Barry K."/>
            <person name="Bills G."/>
            <person name="Bluhm B."/>
            <person name="Cannon C."/>
            <person name="Castanera R."/>
            <person name="Culley D."/>
            <person name="Daum C."/>
            <person name="Ezra D."/>
            <person name="Gonzalez J."/>
            <person name="Henrissat B."/>
            <person name="Kuo A."/>
            <person name="Liang C."/>
            <person name="Lipzen A."/>
            <person name="Lutzoni F."/>
            <person name="Magnuson J."/>
            <person name="Mondo S."/>
            <person name="Nolan M."/>
            <person name="Ohm R."/>
            <person name="Pangilinan J."/>
            <person name="Park H.-J."/>
            <person name="Ramirez L."/>
            <person name="Alfaro M."/>
            <person name="Sun H."/>
            <person name="Tritt A."/>
            <person name="Yoshinaga Y."/>
            <person name="Zwiers L.-H."/>
            <person name="Turgeon B."/>
            <person name="Goodwin S."/>
            <person name="Spatafora J."/>
            <person name="Crous P."/>
            <person name="Grigoriev I."/>
        </authorList>
    </citation>
    <scope>NUCLEOTIDE SEQUENCE</scope>
    <source>
        <strain evidence="5">SCOH1-5</strain>
    </source>
</reference>
<keyword evidence="6" id="KW-1185">Reference proteome</keyword>
<feature type="domain" description="PH" evidence="4">
    <location>
        <begin position="566"/>
        <end position="671"/>
    </location>
</feature>
<feature type="region of interest" description="Disordered" evidence="3">
    <location>
        <begin position="913"/>
        <end position="933"/>
    </location>
</feature>
<dbReference type="SUPFAM" id="SSF50729">
    <property type="entry name" value="PH domain-like"/>
    <property type="match status" value="1"/>
</dbReference>
<evidence type="ECO:0000256" key="1">
    <source>
        <dbReference type="ARBA" id="ARBA00022553"/>
    </source>
</evidence>
<feature type="compositionally biased region" description="Polar residues" evidence="3">
    <location>
        <begin position="979"/>
        <end position="998"/>
    </location>
</feature>
<organism evidence="5 6">
    <name type="scientific">Cercospora zeae-maydis SCOH1-5</name>
    <dbReference type="NCBI Taxonomy" id="717836"/>
    <lineage>
        <taxon>Eukaryota</taxon>
        <taxon>Fungi</taxon>
        <taxon>Dikarya</taxon>
        <taxon>Ascomycota</taxon>
        <taxon>Pezizomycotina</taxon>
        <taxon>Dothideomycetes</taxon>
        <taxon>Dothideomycetidae</taxon>
        <taxon>Mycosphaerellales</taxon>
        <taxon>Mycosphaerellaceae</taxon>
        <taxon>Cercospora</taxon>
    </lineage>
</organism>
<dbReference type="EMBL" id="ML992694">
    <property type="protein sequence ID" value="KAF2208444.1"/>
    <property type="molecule type" value="Genomic_DNA"/>
</dbReference>
<dbReference type="PROSITE" id="PS50003">
    <property type="entry name" value="PH_DOMAIN"/>
    <property type="match status" value="1"/>
</dbReference>
<protein>
    <recommendedName>
        <fullName evidence="4">PH domain-containing protein</fullName>
    </recommendedName>
</protein>
<dbReference type="CDD" id="cd13311">
    <property type="entry name" value="PH_Slm1"/>
    <property type="match status" value="1"/>
</dbReference>
<feature type="compositionally biased region" description="Polar residues" evidence="3">
    <location>
        <begin position="1072"/>
        <end position="1083"/>
    </location>
</feature>
<evidence type="ECO:0000256" key="2">
    <source>
        <dbReference type="SAM" id="Coils"/>
    </source>
</evidence>
<feature type="compositionally biased region" description="Polar residues" evidence="3">
    <location>
        <begin position="916"/>
        <end position="930"/>
    </location>
</feature>
<feature type="region of interest" description="Disordered" evidence="3">
    <location>
        <begin position="218"/>
        <end position="271"/>
    </location>
</feature>
<dbReference type="InterPro" id="IPR043453">
    <property type="entry name" value="Slm1_PH"/>
</dbReference>
<keyword evidence="2" id="KW-0175">Coiled coil</keyword>
<evidence type="ECO:0000313" key="5">
    <source>
        <dbReference type="EMBL" id="KAF2208444.1"/>
    </source>
</evidence>
<feature type="region of interest" description="Disordered" evidence="3">
    <location>
        <begin position="1025"/>
        <end position="1099"/>
    </location>
</feature>
<dbReference type="SMART" id="SM00233">
    <property type="entry name" value="PH"/>
    <property type="match status" value="1"/>
</dbReference>
<dbReference type="Pfam" id="PF20399">
    <property type="entry name" value="PH_20"/>
    <property type="match status" value="1"/>
</dbReference>
<dbReference type="PANTHER" id="PTHR31941">
    <property type="entry name" value="CYTOSKELETAL SIGNALING PROTEIN SLM1"/>
    <property type="match status" value="1"/>
</dbReference>
<dbReference type="Pfam" id="PF20400">
    <property type="entry name" value="BAR_4"/>
    <property type="match status" value="1"/>
</dbReference>
<dbReference type="InterPro" id="IPR046868">
    <property type="entry name" value="BAR_4"/>
</dbReference>
<name>A0A6A6F571_9PEZI</name>
<dbReference type="InterPro" id="IPR027267">
    <property type="entry name" value="AH/BAR_dom_sf"/>
</dbReference>
<keyword evidence="1" id="KW-0597">Phosphoprotein</keyword>
<proteinExistence type="predicted"/>
<accession>A0A6A6F571</accession>
<feature type="compositionally biased region" description="Low complexity" evidence="3">
    <location>
        <begin position="1051"/>
        <end position="1071"/>
    </location>
</feature>
<feature type="region of interest" description="Disordered" evidence="3">
    <location>
        <begin position="965"/>
        <end position="1006"/>
    </location>
</feature>
<feature type="compositionally biased region" description="Low complexity" evidence="3">
    <location>
        <begin position="1033"/>
        <end position="1043"/>
    </location>
</feature>
<dbReference type="Gene3D" id="2.30.29.30">
    <property type="entry name" value="Pleckstrin-homology domain (PH domain)/Phosphotyrosine-binding domain (PTB)"/>
    <property type="match status" value="1"/>
</dbReference>
<dbReference type="PANTHER" id="PTHR31941:SF16">
    <property type="entry name" value="PHOSPHATIDYLINOSITOL 4,5-BISPHOSPHATE-BINDING PROTEIN SLM1-RELATED"/>
    <property type="match status" value="1"/>
</dbReference>
<feature type="region of interest" description="Disordered" evidence="3">
    <location>
        <begin position="1"/>
        <end position="22"/>
    </location>
</feature>
<evidence type="ECO:0000313" key="6">
    <source>
        <dbReference type="Proteomes" id="UP000799539"/>
    </source>
</evidence>
<feature type="coiled-coil region" evidence="2">
    <location>
        <begin position="414"/>
        <end position="441"/>
    </location>
</feature>
<sequence>MGRANKASNGDKSSLLLHTTDRRAGTRPWLESYQRSASALRADVGDERAGAGEIAGGQAFTGCTANEGGDVGACGRASAQRLETRQTAARQHHITSHTILYTHPPRETQLPASRLLPRPDRRGVTRCRSSDSCSVPVLLYFTCRKEIWGEQASYLDGEHHPATAMSNSYSSVPPLSDSHAARGYGTSHTDFASQGNPVMTSPLAQSVDRPGIFHEDFDASQRGSSIIDGPRRSVSRASTTDTGGVSRSNTLKKKSSVKRSGSLGRSGSKRSLRAGSIKGVIDADSEDFNSYAFTPVPTTGTPTEVLANRFQAWRQLLKSLIAYFREIQNSYESRGKALHKVHNTISNITHPAIFMSNDGLSEASRILEAYHKRSIAEAAKAREIENDVIGALTGLRSDLGQKIKEIKSLSGDFKNSVEKEKAATKQEVEKLQEALQHAAHEDGNAVGKNDPYVVRLGVDRQIERQVDEENYLHRAYLNLESSGRELESIVVGEIQKAYNALAGILKREADDAYSAVESLRGGPISMPKDQEWYQFVTHDPHFVDPSLPLRRIEDIEYPGKHAPAASEIRAGMLERKSKYLKSYTPGWYVLSPTHLHEFKSADKIYSQPPVMSLYLFDQKLGSHSERGSSSHKFMLKGKQSGGMHKGHNWVFRAESFDTMMAWFQDIRMLTEATGEQRQAFVRKHARSVSGTSDKGTVSSDGLEDDEADQAPYSADVTSLAEQNPIVDDKPRRPQPGGRFPSDMFIRKAGAYPPAADGAVDDDSDDDGAEVIAAAGAVPGSSQNHFRGPSIDYGGKDPYRMDNVDAGTVHEEPFVSRAYTPPHQEELAAATVAVGAGAVGAAAYNLQQQDKESAILQQSQVPPAQPVPAQKPLQTQTYVLSGTQQLPASQQQAPSASLAAPLNDAKLKEPFLGSEPAASSVQSQPQMPLAQSSSDASNIIAPAAASVAGIGAGVVGTEAYRRHQQDSIVPSIENKDVSPIDNTQDQTQRSHTPSNVSTISRERSIRASPIGNSIAAIALGNEPIPPPASPPFAAPAAVPSPAQPTLEPTLPQPAKEPAAAPTTALPTASTIASELTTGSPSVPASSPLGGNEAHGAHETGQIFPRVIRHDTNLSISNLHVPGEFK</sequence>
<evidence type="ECO:0000256" key="3">
    <source>
        <dbReference type="SAM" id="MobiDB-lite"/>
    </source>
</evidence>
<dbReference type="OrthoDB" id="5598057at2759"/>